<protein>
    <submittedName>
        <fullName evidence="2">Oligosaccharide repeat unit polymerase</fullName>
    </submittedName>
</protein>
<dbReference type="EMBL" id="JAAPAP010000005">
    <property type="protein sequence ID" value="NHN77262.1"/>
    <property type="molecule type" value="Genomic_DNA"/>
</dbReference>
<dbReference type="Pfam" id="PF01901">
    <property type="entry name" value="O_anti_polymase"/>
    <property type="match status" value="1"/>
</dbReference>
<gene>
    <name evidence="2" type="ORF">HA520_08150</name>
</gene>
<feature type="transmembrane region" description="Helical" evidence="1">
    <location>
        <begin position="128"/>
        <end position="151"/>
    </location>
</feature>
<sequence>MNSVLARPWFAFFLGFVFPYLLTKIDFVSTVGGMSEETEALIHLSIFAYSLGLLFCLGLRSCLAGFVLRKSLVVNVYIRQLTFLYVFLFAWFALGVLCLFYEFYSMGAIPLFSGDVEELRFKLQVSGAVHLIAISLGIVSTLFLVSASFLVGWRKLVFIFFGLMGFGFLALTGNRSDSMLCMVVTFLYFLFSRKSVFGVKFFVIAFLMLSGFVLVKFYREVSYGVDYLEMIEEQLTGESSFLKFLLYPLYMTLTYGYMILDRLVNAGVEAVEGGRYTFYAFYSLLPGAQVDFGTFKNEVLGIDFYAELTSTVVSNFYVDFGSAGVFIGVFLLAVLLGWAYGKAKQDRRFILLYALLYFHTLIYFYMYIYVLFIAFIHVLVYFFYCKFFLGVEVLGERSSSNVCCSAGLVQGE</sequence>
<dbReference type="NCBIfam" id="TIGR04370">
    <property type="entry name" value="glyco_rpt_poly"/>
    <property type="match status" value="1"/>
</dbReference>
<dbReference type="RefSeq" id="WP_165892303.1">
    <property type="nucleotide sequence ID" value="NZ_JAAPAP010000005.1"/>
</dbReference>
<evidence type="ECO:0000313" key="3">
    <source>
        <dbReference type="Proteomes" id="UP000736384"/>
    </source>
</evidence>
<evidence type="ECO:0000313" key="2">
    <source>
        <dbReference type="EMBL" id="NHN77262.1"/>
    </source>
</evidence>
<organism evidence="2 3">
    <name type="scientific">Azotobacter chroococcum</name>
    <dbReference type="NCBI Taxonomy" id="353"/>
    <lineage>
        <taxon>Bacteria</taxon>
        <taxon>Pseudomonadati</taxon>
        <taxon>Pseudomonadota</taxon>
        <taxon>Gammaproteobacteria</taxon>
        <taxon>Pseudomonadales</taxon>
        <taxon>Pseudomonadaceae</taxon>
        <taxon>Azotobacter</taxon>
    </lineage>
</organism>
<dbReference type="Proteomes" id="UP000736384">
    <property type="component" value="Unassembled WGS sequence"/>
</dbReference>
<feature type="transmembrane region" description="Helical" evidence="1">
    <location>
        <begin position="47"/>
        <end position="69"/>
    </location>
</feature>
<evidence type="ECO:0000256" key="1">
    <source>
        <dbReference type="SAM" id="Phobius"/>
    </source>
</evidence>
<dbReference type="AlphaFoldDB" id="A0AA43Z6D9"/>
<feature type="transmembrane region" description="Helical" evidence="1">
    <location>
        <begin position="81"/>
        <end position="104"/>
    </location>
</feature>
<feature type="transmembrane region" description="Helical" evidence="1">
    <location>
        <begin position="320"/>
        <end position="339"/>
    </location>
</feature>
<feature type="transmembrane region" description="Helical" evidence="1">
    <location>
        <begin position="197"/>
        <end position="219"/>
    </location>
</feature>
<reference evidence="2" key="1">
    <citation type="submission" date="2020-03" db="EMBL/GenBank/DDBJ databases">
        <title>Genome assembly of Azotobacter chroococcum W5.</title>
        <authorList>
            <person name="Kannepalli A."/>
        </authorList>
    </citation>
    <scope>NUCLEOTIDE SEQUENCE</scope>
    <source>
        <strain evidence="2">W5</strain>
    </source>
</reference>
<accession>A0AA43Z6D9</accession>
<feature type="transmembrane region" description="Helical" evidence="1">
    <location>
        <begin position="158"/>
        <end position="191"/>
    </location>
</feature>
<feature type="transmembrane region" description="Helical" evidence="1">
    <location>
        <begin position="351"/>
        <end position="384"/>
    </location>
</feature>
<feature type="transmembrane region" description="Helical" evidence="1">
    <location>
        <begin position="240"/>
        <end position="260"/>
    </location>
</feature>
<comment type="caution">
    <text evidence="2">The sequence shown here is derived from an EMBL/GenBank/DDBJ whole genome shotgun (WGS) entry which is preliminary data.</text>
</comment>
<name>A0AA43Z6D9_9GAMM</name>
<dbReference type="InterPro" id="IPR002760">
    <property type="entry name" value="O_anti_polymase"/>
</dbReference>
<keyword evidence="1" id="KW-0472">Membrane</keyword>
<keyword evidence="1" id="KW-1133">Transmembrane helix</keyword>
<keyword evidence="1" id="KW-0812">Transmembrane</keyword>
<proteinExistence type="predicted"/>